<dbReference type="Gene3D" id="3.40.50.620">
    <property type="entry name" value="HUPs"/>
    <property type="match status" value="1"/>
</dbReference>
<dbReference type="InterPro" id="IPR014729">
    <property type="entry name" value="Rossmann-like_a/b/a_fold"/>
</dbReference>
<gene>
    <name evidence="2" type="ORF">LCGC14_1233150</name>
</gene>
<proteinExistence type="predicted"/>
<feature type="domain" description="Cytidyltransferase-like" evidence="1">
    <location>
        <begin position="18"/>
        <end position="91"/>
    </location>
</feature>
<dbReference type="SUPFAM" id="SSF52374">
    <property type="entry name" value="Nucleotidylyl transferase"/>
    <property type="match status" value="1"/>
</dbReference>
<evidence type="ECO:0000313" key="2">
    <source>
        <dbReference type="EMBL" id="KKM90980.1"/>
    </source>
</evidence>
<dbReference type="EMBL" id="LAZR01006599">
    <property type="protein sequence ID" value="KKM90980.1"/>
    <property type="molecule type" value="Genomic_DNA"/>
</dbReference>
<name>A0A0F9NQ66_9ZZZZ</name>
<accession>A0A0F9NQ66</accession>
<reference evidence="2" key="1">
    <citation type="journal article" date="2015" name="Nature">
        <title>Complex archaea that bridge the gap between prokaryotes and eukaryotes.</title>
        <authorList>
            <person name="Spang A."/>
            <person name="Saw J.H."/>
            <person name="Jorgensen S.L."/>
            <person name="Zaremba-Niedzwiedzka K."/>
            <person name="Martijn J."/>
            <person name="Lind A.E."/>
            <person name="van Eijk R."/>
            <person name="Schleper C."/>
            <person name="Guy L."/>
            <person name="Ettema T.J."/>
        </authorList>
    </citation>
    <scope>NUCLEOTIDE SEQUENCE</scope>
</reference>
<evidence type="ECO:0000259" key="1">
    <source>
        <dbReference type="Pfam" id="PF01467"/>
    </source>
</evidence>
<organism evidence="2">
    <name type="scientific">marine sediment metagenome</name>
    <dbReference type="NCBI Taxonomy" id="412755"/>
    <lineage>
        <taxon>unclassified sequences</taxon>
        <taxon>metagenomes</taxon>
        <taxon>ecological metagenomes</taxon>
    </lineage>
</organism>
<dbReference type="InterPro" id="IPR004821">
    <property type="entry name" value="Cyt_trans-like"/>
</dbReference>
<dbReference type="AlphaFoldDB" id="A0A0F9NQ66"/>
<sequence>MLENDKFRDASRYAPIVIAPGRFNPPHRGHKLIIDKLVALSEKLDAQPVVLIIDSGKYGPKNPLSGEVRKEYLQKMFPEIRFEVFKNAFEAVIELAQKDRLVPIGGVTGRDRGNAYKGMISQIFGDDIGKKYLSEVIHRDPDSDSADIKGISATRARQAAIEGDIAAFRAMTGFADEEAKTLMKLLVNGMETNGI</sequence>
<comment type="caution">
    <text evidence="2">The sequence shown here is derived from an EMBL/GenBank/DDBJ whole genome shotgun (WGS) entry which is preliminary data.</text>
</comment>
<dbReference type="Pfam" id="PF01467">
    <property type="entry name" value="CTP_transf_like"/>
    <property type="match status" value="1"/>
</dbReference>
<dbReference type="GO" id="GO:0003824">
    <property type="term" value="F:catalytic activity"/>
    <property type="evidence" value="ECO:0007669"/>
    <property type="project" value="InterPro"/>
</dbReference>
<protein>
    <recommendedName>
        <fullName evidence="1">Cytidyltransferase-like domain-containing protein</fullName>
    </recommendedName>
</protein>